<evidence type="ECO:0000313" key="14">
    <source>
        <dbReference type="EMBL" id="ADU26940.1"/>
    </source>
</evidence>
<keyword evidence="10" id="KW-0482">Metalloprotease</keyword>
<evidence type="ECO:0000256" key="7">
    <source>
        <dbReference type="ARBA" id="ARBA00022801"/>
    </source>
</evidence>
<dbReference type="HOGENOM" id="CLU_118508_0_0_9"/>
<dbReference type="EMBL" id="CP002400">
    <property type="protein sequence ID" value="ADU26940.1"/>
    <property type="molecule type" value="Genomic_DNA"/>
</dbReference>
<feature type="domain" description="Peptidase M50" evidence="13">
    <location>
        <begin position="107"/>
        <end position="161"/>
    </location>
</feature>
<protein>
    <submittedName>
        <fullName evidence="14">Peptidase M50</fullName>
    </submittedName>
</protein>
<keyword evidence="11 12" id="KW-0472">Membrane</keyword>
<comment type="cofactor">
    <cofactor evidence="1">
        <name>Zn(2+)</name>
        <dbReference type="ChEBI" id="CHEBI:29105"/>
    </cofactor>
</comment>
<feature type="transmembrane region" description="Helical" evidence="12">
    <location>
        <begin position="80"/>
        <end position="103"/>
    </location>
</feature>
<dbReference type="PANTHER" id="PTHR39188">
    <property type="entry name" value="MEMBRANE-ASSOCIATED ZINC METALLOPROTEASE M50B"/>
    <property type="match status" value="1"/>
</dbReference>
<dbReference type="GO" id="GO:0046872">
    <property type="term" value="F:metal ion binding"/>
    <property type="evidence" value="ECO:0007669"/>
    <property type="project" value="UniProtKB-KW"/>
</dbReference>
<evidence type="ECO:0000313" key="15">
    <source>
        <dbReference type="Proteomes" id="UP000001551"/>
    </source>
</evidence>
<feature type="transmembrane region" description="Helical" evidence="12">
    <location>
        <begin position="151"/>
        <end position="172"/>
    </location>
</feature>
<evidence type="ECO:0000256" key="6">
    <source>
        <dbReference type="ARBA" id="ARBA00022723"/>
    </source>
</evidence>
<dbReference type="STRING" id="663278.Ethha_1403"/>
<evidence type="ECO:0000259" key="13">
    <source>
        <dbReference type="Pfam" id="PF02163"/>
    </source>
</evidence>
<evidence type="ECO:0000256" key="1">
    <source>
        <dbReference type="ARBA" id="ARBA00001947"/>
    </source>
</evidence>
<dbReference type="eggNOG" id="COG1994">
    <property type="taxonomic scope" value="Bacteria"/>
</dbReference>
<evidence type="ECO:0000256" key="12">
    <source>
        <dbReference type="SAM" id="Phobius"/>
    </source>
</evidence>
<proteinExistence type="inferred from homology"/>
<evidence type="ECO:0000256" key="10">
    <source>
        <dbReference type="ARBA" id="ARBA00023049"/>
    </source>
</evidence>
<dbReference type="InterPro" id="IPR008915">
    <property type="entry name" value="Peptidase_M50"/>
</dbReference>
<keyword evidence="8" id="KW-0862">Zinc</keyword>
<evidence type="ECO:0000256" key="9">
    <source>
        <dbReference type="ARBA" id="ARBA00022989"/>
    </source>
</evidence>
<evidence type="ECO:0000256" key="5">
    <source>
        <dbReference type="ARBA" id="ARBA00022692"/>
    </source>
</evidence>
<gene>
    <name evidence="14" type="ordered locus">Ethha_1403</name>
</gene>
<keyword evidence="4" id="KW-0645">Protease</keyword>
<dbReference type="PANTHER" id="PTHR39188:SF3">
    <property type="entry name" value="STAGE IV SPORULATION PROTEIN FB"/>
    <property type="match status" value="1"/>
</dbReference>
<comment type="subcellular location">
    <subcellularLocation>
        <location evidence="2">Membrane</location>
        <topology evidence="2">Multi-pass membrane protein</topology>
    </subcellularLocation>
</comment>
<organism evidence="14 15">
    <name type="scientific">Ethanoligenens harbinense (strain DSM 18485 / JCM 12961 / CGMCC 1.5033 / YUAN-3)</name>
    <dbReference type="NCBI Taxonomy" id="663278"/>
    <lineage>
        <taxon>Bacteria</taxon>
        <taxon>Bacillati</taxon>
        <taxon>Bacillota</taxon>
        <taxon>Clostridia</taxon>
        <taxon>Eubacteriales</taxon>
        <taxon>Oscillospiraceae</taxon>
        <taxon>Ethanoligenens</taxon>
    </lineage>
</organism>
<keyword evidence="9 12" id="KW-1133">Transmembrane helix</keyword>
<dbReference type="GO" id="GO:0016020">
    <property type="term" value="C:membrane"/>
    <property type="evidence" value="ECO:0007669"/>
    <property type="project" value="UniProtKB-SubCell"/>
</dbReference>
<dbReference type="GO" id="GO:0008237">
    <property type="term" value="F:metallopeptidase activity"/>
    <property type="evidence" value="ECO:0007669"/>
    <property type="project" value="UniProtKB-KW"/>
</dbReference>
<keyword evidence="15" id="KW-1185">Reference proteome</keyword>
<dbReference type="RefSeq" id="WP_013485295.1">
    <property type="nucleotide sequence ID" value="NC_014828.1"/>
</dbReference>
<evidence type="ECO:0000256" key="11">
    <source>
        <dbReference type="ARBA" id="ARBA00023136"/>
    </source>
</evidence>
<keyword evidence="7" id="KW-0378">Hydrolase</keyword>
<feature type="transmembrane region" description="Helical" evidence="12">
    <location>
        <begin position="109"/>
        <end position="130"/>
    </location>
</feature>
<dbReference type="GO" id="GO:0006508">
    <property type="term" value="P:proteolysis"/>
    <property type="evidence" value="ECO:0007669"/>
    <property type="project" value="UniProtKB-KW"/>
</dbReference>
<keyword evidence="5 12" id="KW-0812">Transmembrane</keyword>
<dbReference type="Proteomes" id="UP000001551">
    <property type="component" value="Chromosome"/>
</dbReference>
<evidence type="ECO:0000256" key="4">
    <source>
        <dbReference type="ARBA" id="ARBA00022670"/>
    </source>
</evidence>
<evidence type="ECO:0000256" key="2">
    <source>
        <dbReference type="ARBA" id="ARBA00004141"/>
    </source>
</evidence>
<accession>E6U6X3</accession>
<sequence>MKTCRVTFSVYFLVLLTCMLALDSTGLTALALFCAAIHELGHFSVLLLFHVRVRAISFHMFGVDINADESRRLSYGKEAVLALAGVAANFQLCAVMLICWRLHFWMGPAQAIFTVSLFLALFNLLPVGSLDGGRALEALLCAHATPQMATRILQICSVSILLPAGTFGFWLLIHAQNVTLLAAAVYLTVSLIWHGGNTGKSSERRTAGVR</sequence>
<dbReference type="KEGG" id="eha:Ethha_1403"/>
<evidence type="ECO:0000256" key="3">
    <source>
        <dbReference type="ARBA" id="ARBA00007931"/>
    </source>
</evidence>
<dbReference type="Pfam" id="PF02163">
    <property type="entry name" value="Peptidase_M50"/>
    <property type="match status" value="1"/>
</dbReference>
<evidence type="ECO:0000256" key="8">
    <source>
        <dbReference type="ARBA" id="ARBA00022833"/>
    </source>
</evidence>
<dbReference type="AlphaFoldDB" id="E6U6X3"/>
<reference evidence="14 15" key="1">
    <citation type="submission" date="2010-12" db="EMBL/GenBank/DDBJ databases">
        <title>Complete sequence of Ethanoligenens harbinense YUAN-3.</title>
        <authorList>
            <person name="Lucas S."/>
            <person name="Copeland A."/>
            <person name="Lapidus A."/>
            <person name="Cheng J.-F."/>
            <person name="Bruce D."/>
            <person name="Goodwin L."/>
            <person name="Pitluck S."/>
            <person name="Chertkov O."/>
            <person name="Misra M."/>
            <person name="Detter J.C."/>
            <person name="Han C."/>
            <person name="Tapia R."/>
            <person name="Land M."/>
            <person name="Hauser L."/>
            <person name="Jeffries C."/>
            <person name="Kyrpides N."/>
            <person name="Ivanova N."/>
            <person name="Mikhailova N."/>
            <person name="Wang A."/>
            <person name="Mouttaki H."/>
            <person name="He Z."/>
            <person name="Zhou J."/>
            <person name="Hemme C.L."/>
            <person name="Woyke T."/>
        </authorList>
    </citation>
    <scope>NUCLEOTIDE SEQUENCE [LARGE SCALE GENOMIC DNA]</scope>
    <source>
        <strain evidence="15">DSM 18485 / JCM 12961 / CGMCC 1.5033 / YUAN-3</strain>
    </source>
</reference>
<name>E6U6X3_ETHHY</name>
<keyword evidence="6" id="KW-0479">Metal-binding</keyword>
<feature type="transmembrane region" description="Helical" evidence="12">
    <location>
        <begin position="178"/>
        <end position="196"/>
    </location>
</feature>
<comment type="similarity">
    <text evidence="3">Belongs to the peptidase M50B family.</text>
</comment>
<feature type="transmembrane region" description="Helical" evidence="12">
    <location>
        <begin position="30"/>
        <end position="51"/>
    </location>
</feature>